<dbReference type="Gene3D" id="3.40.50.300">
    <property type="entry name" value="P-loop containing nucleotide triphosphate hydrolases"/>
    <property type="match status" value="1"/>
</dbReference>
<gene>
    <name evidence="2" type="ORF">HMPREF9723_00473</name>
</gene>
<reference evidence="2" key="1">
    <citation type="submission" date="2012-01" db="EMBL/GenBank/DDBJ databases">
        <title>The Genome Sequence of Treponema denticola OTK.</title>
        <authorList>
            <consortium name="The Broad Institute Genome Sequencing Platform"/>
            <person name="Earl A."/>
            <person name="Ward D."/>
            <person name="Feldgarden M."/>
            <person name="Gevers D."/>
            <person name="Blanton J.M."/>
            <person name="Fenno C.J."/>
            <person name="Baranova O.V."/>
            <person name="Mathney J."/>
            <person name="Dewhirst F.E."/>
            <person name="Izard J."/>
            <person name="Young S.K."/>
            <person name="Zeng Q."/>
            <person name="Gargeya S."/>
            <person name="Fitzgerald M."/>
            <person name="Haas B."/>
            <person name="Abouelleil A."/>
            <person name="Alvarado L."/>
            <person name="Arachchi H.M."/>
            <person name="Berlin A."/>
            <person name="Chapman S.B."/>
            <person name="Gearin G."/>
            <person name="Goldberg J."/>
            <person name="Griggs A."/>
            <person name="Gujja S."/>
            <person name="Hansen M."/>
            <person name="Heiman D."/>
            <person name="Howarth C."/>
            <person name="Larimer J."/>
            <person name="Lui A."/>
            <person name="MacDonald P.J.P."/>
            <person name="McCowen C."/>
            <person name="Montmayeur A."/>
            <person name="Murphy C."/>
            <person name="Neiman D."/>
            <person name="Pearson M."/>
            <person name="Priest M."/>
            <person name="Roberts A."/>
            <person name="Saif S."/>
            <person name="Shea T."/>
            <person name="Sisk P."/>
            <person name="Stolte C."/>
            <person name="Sykes S."/>
            <person name="Wortman J."/>
            <person name="Nusbaum C."/>
            <person name="Birren B."/>
        </authorList>
    </citation>
    <scope>NUCLEOTIDE SEQUENCE [LARGE SCALE GENOMIC DNA]</scope>
    <source>
        <strain evidence="2">OTK</strain>
    </source>
</reference>
<dbReference type="SUPFAM" id="SSF52540">
    <property type="entry name" value="P-loop containing nucleoside triphosphate hydrolases"/>
    <property type="match status" value="1"/>
</dbReference>
<dbReference type="PANTHER" id="PTHR13696:SF99">
    <property type="entry name" value="COBYRINIC ACID AC-DIAMIDE SYNTHASE"/>
    <property type="match status" value="1"/>
</dbReference>
<dbReference type="CDD" id="cd02042">
    <property type="entry name" value="ParAB_family"/>
    <property type="match status" value="1"/>
</dbReference>
<dbReference type="InterPro" id="IPR050678">
    <property type="entry name" value="DNA_Partitioning_ATPase"/>
</dbReference>
<dbReference type="HOGENOM" id="CLU_1160686_0_0_12"/>
<accession>A0A0F6MQT3</accession>
<comment type="caution">
    <text evidence="2">The sequence shown here is derived from an EMBL/GenBank/DDBJ whole genome shotgun (WGS) entry which is preliminary data.</text>
</comment>
<dbReference type="PANTHER" id="PTHR13696">
    <property type="entry name" value="P-LOOP CONTAINING NUCLEOSIDE TRIPHOSPHATE HYDROLASE"/>
    <property type="match status" value="1"/>
</dbReference>
<protein>
    <recommendedName>
        <fullName evidence="1">AAA domain-containing protein</fullName>
    </recommendedName>
</protein>
<proteinExistence type="predicted"/>
<dbReference type="InterPro" id="IPR027417">
    <property type="entry name" value="P-loop_NTPase"/>
</dbReference>
<organism evidence="2">
    <name type="scientific">Treponema denticola OTK</name>
    <dbReference type="NCBI Taxonomy" id="999434"/>
    <lineage>
        <taxon>Bacteria</taxon>
        <taxon>Pseudomonadati</taxon>
        <taxon>Spirochaetota</taxon>
        <taxon>Spirochaetia</taxon>
        <taxon>Spirochaetales</taxon>
        <taxon>Treponemataceae</taxon>
        <taxon>Treponema</taxon>
    </lineage>
</organism>
<evidence type="ECO:0000259" key="1">
    <source>
        <dbReference type="Pfam" id="PF13614"/>
    </source>
</evidence>
<dbReference type="EMBL" id="AGDY01000004">
    <property type="protein sequence ID" value="EMB23335.1"/>
    <property type="molecule type" value="Genomic_DNA"/>
</dbReference>
<name>A0A0F6MQT3_TREDN</name>
<dbReference type="AlphaFoldDB" id="A0A0F6MQT3"/>
<sequence>MAKIIVASSYKGGVGKTTIITTIGEILANRGFKVLEIDLDSNCTLTKCYNKLFQDITSKNLLSETVSSFKGIYPAKENIDIIPSCLENNLLNNIMDIQLKINLTKTGLKDKYDYILIDPPGYWCAHTRNAVFCADILILPGTCSSLDFSAIELYFDILKNCNIEADTFVSINKSNTKTNEPGILEKYQNTFKEFLIPGTIPDIPSLKRLTENVNYPIHAAVKKRLENYIDYFLKGANNG</sequence>
<feature type="domain" description="AAA" evidence="1">
    <location>
        <begin position="2"/>
        <end position="156"/>
    </location>
</feature>
<dbReference type="Pfam" id="PF13614">
    <property type="entry name" value="AAA_31"/>
    <property type="match status" value="1"/>
</dbReference>
<evidence type="ECO:0000313" key="2">
    <source>
        <dbReference type="EMBL" id="EMB23335.1"/>
    </source>
</evidence>
<dbReference type="RefSeq" id="WP_002690760.1">
    <property type="nucleotide sequence ID" value="NZ_CM001797.1"/>
</dbReference>
<dbReference type="PATRIC" id="fig|999434.4.peg.494"/>
<dbReference type="Proteomes" id="UP000011701">
    <property type="component" value="Chromosome"/>
</dbReference>
<dbReference type="InterPro" id="IPR025669">
    <property type="entry name" value="AAA_dom"/>
</dbReference>